<evidence type="ECO:0000313" key="2">
    <source>
        <dbReference type="Proteomes" id="UP000009374"/>
    </source>
</evidence>
<accession>C6I160</accession>
<sequence length="605" mass="67203">MSNAKATFYPTNIEDRKAIEVLQGIWNKMAETVPGKYMPHHGDIVAAKRAERERRKHLQLGTSAWLWEAALTARGLTLPGMHLLPHDMSMTRDNGDVIPFDLLRLAAERRVKGLSTEYLLANENINLETDIKPGERISEICIGFADRDFMSVGHADSKVFQRDEPVYASVVFSDQLKFEKLKEVRENPKRFAYAIPAHVSLEGSRAADKAAKKMIAHYGKTLLIASKTMDYVTAIGKTMKEPYKDCYESLKSFRDHYSALSKSSSMVGAMLSQGVRVATTSMRAIKAAKITVVTASIVVAGMAAAAHALHIPLPAHSLNTLMTETFSRATGVAGAFGNFLTNVGHNFETFLGSVEHAAKGEISEAGKHVSESHVQMAPHAPLHEHNVVDHVSRVAPSVHEQVSKEHVTAVLSVSHEHMKEVDQVAKQHENEVTAVYKDEPQVVSSEKHEYHHVVRAEHQDHVRLAELEKKELHEHAEIKQAPVDKEVPIGRHTQPDQAALDQGTLNAIKQDIDSLKLTYPSDHYSLAESGTFHGEVVKVNSDLGIFYVRDDHGGNIHAMFNYRLAERYDDLEESKATFHVGHNHVVDKLVPDRTLGSNEGQMERG</sequence>
<keyword evidence="2" id="KW-1185">Reference proteome</keyword>
<dbReference type="Proteomes" id="UP000009374">
    <property type="component" value="Unassembled WGS sequence"/>
</dbReference>
<dbReference type="EMBL" id="GG693892">
    <property type="protein sequence ID" value="EES51392.1"/>
    <property type="molecule type" value="Genomic_DNA"/>
</dbReference>
<name>C6I160_9BACT</name>
<dbReference type="AlphaFoldDB" id="C6I160"/>
<proteinExistence type="predicted"/>
<reference evidence="1 2" key="1">
    <citation type="journal article" date="2009" name="Appl. Environ. Microbiol.">
        <title>Community genomic and proteomic analyses of chemoautotrophic iron-oxidizing "Leptospirillum rubarum" (Group II) and "Leptospirillum ferrodiazotrophum" (Group III) bacteria in acid mine drainage biofilms.</title>
        <authorList>
            <person name="Goltsman D.S."/>
            <person name="Denef V.J."/>
            <person name="Singer S.W."/>
            <person name="VerBerkmoes N.C."/>
            <person name="Lefsrud M."/>
            <person name="Mueller R.S."/>
            <person name="Dick G.J."/>
            <person name="Sun C.L."/>
            <person name="Wheeler K.E."/>
            <person name="Zemla A."/>
            <person name="Baker B.J."/>
            <person name="Hauser L."/>
            <person name="Land M."/>
            <person name="Shah M.B."/>
            <person name="Thelen M.P."/>
            <person name="Hettich R.L."/>
            <person name="Banfield J.F."/>
        </authorList>
    </citation>
    <scope>NUCLEOTIDE SEQUENCE [LARGE SCALE GENOMIC DNA]</scope>
</reference>
<gene>
    <name evidence="1" type="ORF">UBAL3_96780001</name>
</gene>
<organism evidence="1 2">
    <name type="scientific">Leptospirillum ferrodiazotrophum</name>
    <dbReference type="NCBI Taxonomy" id="412449"/>
    <lineage>
        <taxon>Bacteria</taxon>
        <taxon>Pseudomonadati</taxon>
        <taxon>Nitrospirota</taxon>
        <taxon>Nitrospiria</taxon>
        <taxon>Nitrospirales</taxon>
        <taxon>Nitrospiraceae</taxon>
        <taxon>Leptospirillum</taxon>
    </lineage>
</organism>
<evidence type="ECO:0000313" key="1">
    <source>
        <dbReference type="EMBL" id="EES51392.1"/>
    </source>
</evidence>
<protein>
    <submittedName>
        <fullName evidence="1">Uncharacterized protein</fullName>
    </submittedName>
</protein>